<dbReference type="Pfam" id="PF00563">
    <property type="entry name" value="EAL"/>
    <property type="match status" value="1"/>
</dbReference>
<dbReference type="SMART" id="SM00267">
    <property type="entry name" value="GGDEF"/>
    <property type="match status" value="1"/>
</dbReference>
<sequence length="446" mass="49775">MKDPVTDLHGRQHFLRILESDVNEVATHQVSLALLLIDIRHFSRINLKHGYAAGDSALQTVAKVLEKVRREGDQIARIGDDQFALILQGVMNSGHAELAAHKIHRLMDVPVQLDHDTFRCPVNIGIALYPEHARGADALLAAADEAQHRARSSGQPCCVAKGHDEEEDSEHWDMEMALEDAIQKSEMRVYFQPKISLLTGKPVGAEALARWDNSFRGIVGPNEFIPIAESTGFIRPLTEWMLNSAMRLASEWEHPWGKQEVSVNVSPQILARADFVDTVLSARELWRSDNSLLCVEVLEQSFIEDISDVFEKLKQLRDAGVRISIDDFGTGYSSLSYFRDIPADELKIDRSFVAGLVKERDNANIVELIVDLAHRFKLSVVAEGVEDVQTLSALKKLQCDVAQGYFIAKPMPAEEYHRWLVNYRGINASGAISTSDAEKTSQQTTG</sequence>
<accession>A0A3B0ZF13</accession>
<organism evidence="3">
    <name type="scientific">hydrothermal vent metagenome</name>
    <dbReference type="NCBI Taxonomy" id="652676"/>
    <lineage>
        <taxon>unclassified sequences</taxon>
        <taxon>metagenomes</taxon>
        <taxon>ecological metagenomes</taxon>
    </lineage>
</organism>
<evidence type="ECO:0000313" key="3">
    <source>
        <dbReference type="EMBL" id="VAW79964.1"/>
    </source>
</evidence>
<dbReference type="Gene3D" id="3.30.70.270">
    <property type="match status" value="1"/>
</dbReference>
<dbReference type="InterPro" id="IPR035919">
    <property type="entry name" value="EAL_sf"/>
</dbReference>
<dbReference type="Pfam" id="PF00990">
    <property type="entry name" value="GGDEF"/>
    <property type="match status" value="1"/>
</dbReference>
<dbReference type="PANTHER" id="PTHR33121:SF70">
    <property type="entry name" value="SIGNALING PROTEIN YKOW"/>
    <property type="match status" value="1"/>
</dbReference>
<dbReference type="GO" id="GO:0071111">
    <property type="term" value="F:cyclic-guanylate-specific phosphodiesterase activity"/>
    <property type="evidence" value="ECO:0007669"/>
    <property type="project" value="InterPro"/>
</dbReference>
<feature type="domain" description="GGDEF" evidence="2">
    <location>
        <begin position="30"/>
        <end position="163"/>
    </location>
</feature>
<dbReference type="PANTHER" id="PTHR33121">
    <property type="entry name" value="CYCLIC DI-GMP PHOSPHODIESTERASE PDEF"/>
    <property type="match status" value="1"/>
</dbReference>
<dbReference type="PROSITE" id="PS50883">
    <property type="entry name" value="EAL"/>
    <property type="match status" value="1"/>
</dbReference>
<protein>
    <submittedName>
        <fullName evidence="3">Diguanylate cyclase/phosphodiesterase (GGDEF &amp; EAL domains) with PAS/PAC sensor(S)</fullName>
    </submittedName>
</protein>
<dbReference type="InterPro" id="IPR050706">
    <property type="entry name" value="Cyclic-di-GMP_PDE-like"/>
</dbReference>
<dbReference type="SMART" id="SM00052">
    <property type="entry name" value="EAL"/>
    <property type="match status" value="1"/>
</dbReference>
<proteinExistence type="predicted"/>
<gene>
    <name evidence="3" type="ORF">MNBD_GAMMA15-1516</name>
</gene>
<dbReference type="InterPro" id="IPR000160">
    <property type="entry name" value="GGDEF_dom"/>
</dbReference>
<dbReference type="EMBL" id="UOFN01000121">
    <property type="protein sequence ID" value="VAW79964.1"/>
    <property type="molecule type" value="Genomic_DNA"/>
</dbReference>
<dbReference type="InterPro" id="IPR001633">
    <property type="entry name" value="EAL_dom"/>
</dbReference>
<dbReference type="InterPro" id="IPR043128">
    <property type="entry name" value="Rev_trsase/Diguanyl_cyclase"/>
</dbReference>
<dbReference type="Gene3D" id="3.20.20.450">
    <property type="entry name" value="EAL domain"/>
    <property type="match status" value="1"/>
</dbReference>
<name>A0A3B0ZF13_9ZZZZ</name>
<dbReference type="SUPFAM" id="SSF55073">
    <property type="entry name" value="Nucleotide cyclase"/>
    <property type="match status" value="1"/>
</dbReference>
<dbReference type="NCBIfam" id="TIGR00254">
    <property type="entry name" value="GGDEF"/>
    <property type="match status" value="1"/>
</dbReference>
<feature type="domain" description="EAL" evidence="1">
    <location>
        <begin position="171"/>
        <end position="424"/>
    </location>
</feature>
<dbReference type="PROSITE" id="PS50887">
    <property type="entry name" value="GGDEF"/>
    <property type="match status" value="1"/>
</dbReference>
<dbReference type="SUPFAM" id="SSF141868">
    <property type="entry name" value="EAL domain-like"/>
    <property type="match status" value="1"/>
</dbReference>
<dbReference type="CDD" id="cd01948">
    <property type="entry name" value="EAL"/>
    <property type="match status" value="1"/>
</dbReference>
<dbReference type="CDD" id="cd01949">
    <property type="entry name" value="GGDEF"/>
    <property type="match status" value="1"/>
</dbReference>
<dbReference type="InterPro" id="IPR029787">
    <property type="entry name" value="Nucleotide_cyclase"/>
</dbReference>
<dbReference type="AlphaFoldDB" id="A0A3B0ZF13"/>
<evidence type="ECO:0000259" key="1">
    <source>
        <dbReference type="PROSITE" id="PS50883"/>
    </source>
</evidence>
<reference evidence="3" key="1">
    <citation type="submission" date="2018-06" db="EMBL/GenBank/DDBJ databases">
        <authorList>
            <person name="Zhirakovskaya E."/>
        </authorList>
    </citation>
    <scope>NUCLEOTIDE SEQUENCE</scope>
</reference>
<evidence type="ECO:0000259" key="2">
    <source>
        <dbReference type="PROSITE" id="PS50887"/>
    </source>
</evidence>